<comment type="cofactor">
    <cofactor evidence="1">
        <name>Zn(2+)</name>
        <dbReference type="ChEBI" id="CHEBI:29105"/>
    </cofactor>
</comment>
<evidence type="ECO:0000313" key="6">
    <source>
        <dbReference type="EMBL" id="MCW3484406.1"/>
    </source>
</evidence>
<dbReference type="SUPFAM" id="SSF56281">
    <property type="entry name" value="Metallo-hydrolase/oxidoreductase"/>
    <property type="match status" value="1"/>
</dbReference>
<dbReference type="PANTHER" id="PTHR46233">
    <property type="entry name" value="HYDROXYACYLGLUTATHIONE HYDROLASE GLOC"/>
    <property type="match status" value="1"/>
</dbReference>
<name>A0ABT3IKC0_9BACT</name>
<dbReference type="PANTHER" id="PTHR46233:SF3">
    <property type="entry name" value="HYDROXYACYLGLUTATHIONE HYDROLASE GLOC"/>
    <property type="match status" value="1"/>
</dbReference>
<gene>
    <name evidence="6" type="ORF">OL497_10915</name>
</gene>
<keyword evidence="4" id="KW-0862">Zinc</keyword>
<dbReference type="RefSeq" id="WP_264730000.1">
    <property type="nucleotide sequence ID" value="NZ_JAPDNR010000001.1"/>
</dbReference>
<protein>
    <submittedName>
        <fullName evidence="6">MBL fold metallo-hydrolase</fullName>
    </submittedName>
</protein>
<sequence length="219" mass="25238">MKIKTFQVSYFVIKNQCYLIYKNGMGILIDPAWDYELINDFMVSQQIVLKGVLLTHAHIDHTNLAERFAIAHDVPVFMSGQEIDYYGFDCGNLRRINHLQEEVIGDFEIIPIVTPGHTFGSCCYLIDRHLFSGDTIFIEGVGICDGKGADASKMYDSVQLLKHFLPEHTLFWPGHSYGQTPGKDLRYLLINNIYFQFDNRAHFVNFRMRKGQSHLFGFT</sequence>
<dbReference type="Gene3D" id="3.60.15.10">
    <property type="entry name" value="Ribonuclease Z/Hydroxyacylglutathione hydrolase-like"/>
    <property type="match status" value="1"/>
</dbReference>
<keyword evidence="2" id="KW-0479">Metal-binding</keyword>
<dbReference type="CDD" id="cd16275">
    <property type="entry name" value="BaeB-like_MBL-fold"/>
    <property type="match status" value="1"/>
</dbReference>
<comment type="caution">
    <text evidence="6">The sequence shown here is derived from an EMBL/GenBank/DDBJ whole genome shotgun (WGS) entry which is preliminary data.</text>
</comment>
<feature type="domain" description="Metallo-beta-lactamase" evidence="5">
    <location>
        <begin position="14"/>
        <end position="175"/>
    </location>
</feature>
<dbReference type="SMART" id="SM00849">
    <property type="entry name" value="Lactamase_B"/>
    <property type="match status" value="1"/>
</dbReference>
<dbReference type="InterPro" id="IPR051453">
    <property type="entry name" value="MBL_Glyoxalase_II"/>
</dbReference>
<keyword evidence="3" id="KW-0378">Hydrolase</keyword>
<reference evidence="6 7" key="1">
    <citation type="submission" date="2022-10" db="EMBL/GenBank/DDBJ databases">
        <title>Chitinophaga nivalis PC15 sp. nov., isolated from Pyeongchang county, South Korea.</title>
        <authorList>
            <person name="Trinh H.N."/>
        </authorList>
    </citation>
    <scope>NUCLEOTIDE SEQUENCE [LARGE SCALE GENOMIC DNA]</scope>
    <source>
        <strain evidence="6 7">PC14</strain>
    </source>
</reference>
<evidence type="ECO:0000256" key="3">
    <source>
        <dbReference type="ARBA" id="ARBA00022801"/>
    </source>
</evidence>
<evidence type="ECO:0000256" key="4">
    <source>
        <dbReference type="ARBA" id="ARBA00022833"/>
    </source>
</evidence>
<evidence type="ECO:0000256" key="2">
    <source>
        <dbReference type="ARBA" id="ARBA00022723"/>
    </source>
</evidence>
<dbReference type="InterPro" id="IPR001279">
    <property type="entry name" value="Metallo-B-lactamas"/>
</dbReference>
<evidence type="ECO:0000259" key="5">
    <source>
        <dbReference type="SMART" id="SM00849"/>
    </source>
</evidence>
<organism evidence="6 7">
    <name type="scientific">Chitinophaga nivalis</name>
    <dbReference type="NCBI Taxonomy" id="2991709"/>
    <lineage>
        <taxon>Bacteria</taxon>
        <taxon>Pseudomonadati</taxon>
        <taxon>Bacteroidota</taxon>
        <taxon>Chitinophagia</taxon>
        <taxon>Chitinophagales</taxon>
        <taxon>Chitinophagaceae</taxon>
        <taxon>Chitinophaga</taxon>
    </lineage>
</organism>
<proteinExistence type="predicted"/>
<evidence type="ECO:0000256" key="1">
    <source>
        <dbReference type="ARBA" id="ARBA00001947"/>
    </source>
</evidence>
<dbReference type="InterPro" id="IPR036866">
    <property type="entry name" value="RibonucZ/Hydroxyglut_hydro"/>
</dbReference>
<dbReference type="Pfam" id="PF00753">
    <property type="entry name" value="Lactamase_B"/>
    <property type="match status" value="1"/>
</dbReference>
<accession>A0ABT3IKC0</accession>
<dbReference type="EMBL" id="JAPDNS010000001">
    <property type="protein sequence ID" value="MCW3484406.1"/>
    <property type="molecule type" value="Genomic_DNA"/>
</dbReference>
<evidence type="ECO:0000313" key="7">
    <source>
        <dbReference type="Proteomes" id="UP001207742"/>
    </source>
</evidence>
<dbReference type="Proteomes" id="UP001207742">
    <property type="component" value="Unassembled WGS sequence"/>
</dbReference>
<keyword evidence="7" id="KW-1185">Reference proteome</keyword>